<keyword evidence="1" id="KW-0479">Metal-binding</keyword>
<gene>
    <name evidence="4" type="ORF">CDAUBV1_LOCUS15123</name>
</gene>
<keyword evidence="2" id="KW-0378">Hydrolase</keyword>
<sequence>MNQLCDLVPKESADEIQALWNEYEAQETMEARLCKDFDKFEMLLQAFEYEKENNQPKQLEDFFSNTLDCFVTPTVKNWVHELCEQRKQFENASVFTEGDRQP</sequence>
<evidence type="ECO:0000256" key="1">
    <source>
        <dbReference type="ARBA" id="ARBA00022723"/>
    </source>
</evidence>
<dbReference type="PANTHER" id="PTHR11845">
    <property type="entry name" value="5'-DEOXYNUCLEOTIDASE HDDC2"/>
    <property type="match status" value="1"/>
</dbReference>
<dbReference type="GO" id="GO:0005737">
    <property type="term" value="C:cytoplasm"/>
    <property type="evidence" value="ECO:0007669"/>
    <property type="project" value="TreeGrafter"/>
</dbReference>
<comment type="caution">
    <text evidence="4">The sequence shown here is derived from an EMBL/GenBank/DDBJ whole genome shotgun (WGS) entry which is preliminary data.</text>
</comment>
<evidence type="ECO:0000256" key="2">
    <source>
        <dbReference type="ARBA" id="ARBA00022801"/>
    </source>
</evidence>
<reference evidence="4" key="1">
    <citation type="submission" date="2024-06" db="EMBL/GenBank/DDBJ databases">
        <authorList>
            <person name="Liu X."/>
            <person name="Lenzi L."/>
            <person name="Haldenby T S."/>
            <person name="Uol C."/>
        </authorList>
    </citation>
    <scope>NUCLEOTIDE SEQUENCE</scope>
</reference>
<dbReference type="Pfam" id="PF13023">
    <property type="entry name" value="HD_3"/>
    <property type="match status" value="1"/>
</dbReference>
<dbReference type="SUPFAM" id="SSF109604">
    <property type="entry name" value="HD-domain/PDEase-like"/>
    <property type="match status" value="1"/>
</dbReference>
<accession>A0AAV2TTZ8</accession>
<dbReference type="Gene3D" id="1.10.3210.10">
    <property type="entry name" value="Hypothetical protein af1432"/>
    <property type="match status" value="1"/>
</dbReference>
<feature type="domain" description="HD" evidence="3">
    <location>
        <begin position="1"/>
        <end position="64"/>
    </location>
</feature>
<dbReference type="EMBL" id="CAXLJL010000678">
    <property type="protein sequence ID" value="CAL5139937.1"/>
    <property type="molecule type" value="Genomic_DNA"/>
</dbReference>
<evidence type="ECO:0000313" key="5">
    <source>
        <dbReference type="Proteomes" id="UP001497525"/>
    </source>
</evidence>
<dbReference type="PANTHER" id="PTHR11845:SF13">
    <property type="entry name" value="5'-DEOXYNUCLEOTIDASE HDDC2"/>
    <property type="match status" value="1"/>
</dbReference>
<name>A0AAV2TTZ8_CALDB</name>
<organism evidence="4 5">
    <name type="scientific">Calicophoron daubneyi</name>
    <name type="common">Rumen fluke</name>
    <name type="synonym">Paramphistomum daubneyi</name>
    <dbReference type="NCBI Taxonomy" id="300641"/>
    <lineage>
        <taxon>Eukaryota</taxon>
        <taxon>Metazoa</taxon>
        <taxon>Spiralia</taxon>
        <taxon>Lophotrochozoa</taxon>
        <taxon>Platyhelminthes</taxon>
        <taxon>Trematoda</taxon>
        <taxon>Digenea</taxon>
        <taxon>Plagiorchiida</taxon>
        <taxon>Pronocephalata</taxon>
        <taxon>Paramphistomoidea</taxon>
        <taxon>Paramphistomidae</taxon>
        <taxon>Calicophoron</taxon>
    </lineage>
</organism>
<dbReference type="InterPro" id="IPR006674">
    <property type="entry name" value="HD_domain"/>
</dbReference>
<dbReference type="GO" id="GO:0046872">
    <property type="term" value="F:metal ion binding"/>
    <property type="evidence" value="ECO:0007669"/>
    <property type="project" value="UniProtKB-KW"/>
</dbReference>
<dbReference type="InterPro" id="IPR039356">
    <property type="entry name" value="YfbR/HDDC2"/>
</dbReference>
<proteinExistence type="predicted"/>
<evidence type="ECO:0000313" key="4">
    <source>
        <dbReference type="EMBL" id="CAL5139937.1"/>
    </source>
</evidence>
<dbReference type="AlphaFoldDB" id="A0AAV2TTZ8"/>
<dbReference type="Proteomes" id="UP001497525">
    <property type="component" value="Unassembled WGS sequence"/>
</dbReference>
<protein>
    <recommendedName>
        <fullName evidence="3">HD domain-containing protein</fullName>
    </recommendedName>
</protein>
<evidence type="ECO:0000259" key="3">
    <source>
        <dbReference type="Pfam" id="PF13023"/>
    </source>
</evidence>
<dbReference type="GO" id="GO:0002953">
    <property type="term" value="F:5'-deoxynucleotidase activity"/>
    <property type="evidence" value="ECO:0007669"/>
    <property type="project" value="InterPro"/>
</dbReference>